<dbReference type="PANTHER" id="PTHR34980">
    <property type="entry name" value="INNER MEMBRANE PROTEIN-RELATED-RELATED"/>
    <property type="match status" value="1"/>
</dbReference>
<sequence length="127" mass="13899">MSFATAVKAFWSNYTNFKGRARRSEYWFIQLFLIATNIAVAVIDLALMNGDVERFIANGGGGIVGLIWIFATIVPALAVLIRRLHDTNRSGWWALIGLVPLAGAIVLLVFTVEDSNKGVNKYGASPK</sequence>
<gene>
    <name evidence="2" type="ORF">GM51_21110</name>
</gene>
<feature type="transmembrane region" description="Helical" evidence="1">
    <location>
        <begin position="92"/>
        <end position="112"/>
    </location>
</feature>
<keyword evidence="1" id="KW-0472">Membrane</keyword>
<feature type="transmembrane region" description="Helical" evidence="1">
    <location>
        <begin position="26"/>
        <end position="48"/>
    </location>
</feature>
<evidence type="ECO:0000313" key="2">
    <source>
        <dbReference type="EMBL" id="KGA12868.1"/>
    </source>
</evidence>
<reference evidence="2" key="1">
    <citation type="submission" date="2014-06" db="EMBL/GenBank/DDBJ databases">
        <title>Key roles for freshwater Actinobacteria revealed by deep metagenomic sequencing.</title>
        <authorList>
            <person name="Ghai R."/>
            <person name="Mizuno C.M."/>
            <person name="Picazo A."/>
            <person name="Camacho A."/>
            <person name="Rodriguez-Valera F."/>
        </authorList>
    </citation>
    <scope>NUCLEOTIDE SEQUENCE</scope>
</reference>
<evidence type="ECO:0000256" key="1">
    <source>
        <dbReference type="SAM" id="Phobius"/>
    </source>
</evidence>
<dbReference type="GO" id="GO:0005886">
    <property type="term" value="C:plasma membrane"/>
    <property type="evidence" value="ECO:0007669"/>
    <property type="project" value="TreeGrafter"/>
</dbReference>
<accession>A0A094S4X3</accession>
<dbReference type="EMBL" id="JNSL01000208">
    <property type="protein sequence ID" value="KGA12868.1"/>
    <property type="molecule type" value="Genomic_DNA"/>
</dbReference>
<feature type="transmembrane region" description="Helical" evidence="1">
    <location>
        <begin position="60"/>
        <end position="80"/>
    </location>
</feature>
<keyword evidence="1" id="KW-1133">Transmembrane helix</keyword>
<dbReference type="AlphaFoldDB" id="A0A094S4X3"/>
<dbReference type="PANTHER" id="PTHR34980:SF2">
    <property type="entry name" value="INNER MEMBRANE PROTEIN YHAH-RELATED"/>
    <property type="match status" value="1"/>
</dbReference>
<keyword evidence="1" id="KW-0812">Transmembrane</keyword>
<protein>
    <recommendedName>
        <fullName evidence="3">DUF805 domain-containing protein</fullName>
    </recommendedName>
</protein>
<comment type="caution">
    <text evidence="2">The sequence shown here is derived from an EMBL/GenBank/DDBJ whole genome shotgun (WGS) entry which is preliminary data.</text>
</comment>
<evidence type="ECO:0008006" key="3">
    <source>
        <dbReference type="Google" id="ProtNLM"/>
    </source>
</evidence>
<dbReference type="InterPro" id="IPR008523">
    <property type="entry name" value="DUF805"/>
</dbReference>
<organism evidence="2">
    <name type="scientific">freshwater metagenome</name>
    <dbReference type="NCBI Taxonomy" id="449393"/>
    <lineage>
        <taxon>unclassified sequences</taxon>
        <taxon>metagenomes</taxon>
        <taxon>ecological metagenomes</taxon>
    </lineage>
</organism>
<proteinExistence type="predicted"/>
<name>A0A094S4X3_9ZZZZ</name>
<dbReference type="Pfam" id="PF05656">
    <property type="entry name" value="DUF805"/>
    <property type="match status" value="1"/>
</dbReference>